<reference evidence="2 3" key="1">
    <citation type="submission" date="2023-08" db="EMBL/GenBank/DDBJ databases">
        <title>Helicovermis profunda gen. nov., sp. nov., a novel mesophilic, fermentative bacterium within the Bacillota from a deep-sea hydrothermal vent chimney.</title>
        <authorList>
            <person name="Miyazaki U."/>
            <person name="Mizutani D."/>
            <person name="Hashimoto Y."/>
            <person name="Tame A."/>
            <person name="Sawayama S."/>
            <person name="Miyazaki J."/>
            <person name="Takai K."/>
            <person name="Nakagawa S."/>
        </authorList>
    </citation>
    <scope>NUCLEOTIDE SEQUENCE [LARGE SCALE GENOMIC DNA]</scope>
    <source>
        <strain evidence="2 3">S502</strain>
    </source>
</reference>
<evidence type="ECO:0000256" key="1">
    <source>
        <dbReference type="SAM" id="Phobius"/>
    </source>
</evidence>
<keyword evidence="1" id="KW-1133">Transmembrane helix</keyword>
<dbReference type="KEGG" id="hprf:HLPR_10700"/>
<keyword evidence="3" id="KW-1185">Reference proteome</keyword>
<dbReference type="Pfam" id="PF04246">
    <property type="entry name" value="RseC_MucC"/>
    <property type="match status" value="1"/>
</dbReference>
<name>A0AAU9EL42_9FIRM</name>
<evidence type="ECO:0000313" key="3">
    <source>
        <dbReference type="Proteomes" id="UP001321786"/>
    </source>
</evidence>
<sequence>MKTFGRVISSNNDNVIVKVIRNSACGKSCEKCGSTCDMSYLISVNNDINAKNGEIVNIELNSNKVLKIAAVFYILPLFLIVLGIISIKIFLPISLSNTNSDLLAIFTGIFLYSICMVLIHKLNKNKNINYKISHRQF</sequence>
<dbReference type="PIRSF" id="PIRSF004923">
    <property type="entry name" value="RseC"/>
    <property type="match status" value="1"/>
</dbReference>
<proteinExistence type="predicted"/>
<feature type="transmembrane region" description="Helical" evidence="1">
    <location>
        <begin position="102"/>
        <end position="119"/>
    </location>
</feature>
<organism evidence="2 3">
    <name type="scientific">Helicovermis profundi</name>
    <dbReference type="NCBI Taxonomy" id="3065157"/>
    <lineage>
        <taxon>Bacteria</taxon>
        <taxon>Bacillati</taxon>
        <taxon>Bacillota</taxon>
        <taxon>Clostridia</taxon>
        <taxon>Helicovermis</taxon>
    </lineage>
</organism>
<keyword evidence="1" id="KW-0472">Membrane</keyword>
<gene>
    <name evidence="2" type="ORF">HLPR_10700</name>
</gene>
<dbReference type="PANTHER" id="PTHR35867:SF1">
    <property type="entry name" value="PROTEIN RSEC"/>
    <property type="match status" value="1"/>
</dbReference>
<dbReference type="AlphaFoldDB" id="A0AAU9EL42"/>
<keyword evidence="1" id="KW-0812">Transmembrane</keyword>
<dbReference type="RefSeq" id="WP_338537045.1">
    <property type="nucleotide sequence ID" value="NZ_AP028654.1"/>
</dbReference>
<protein>
    <submittedName>
        <fullName evidence="2">Uncharacterized protein</fullName>
    </submittedName>
</protein>
<dbReference type="EMBL" id="AP028654">
    <property type="protein sequence ID" value="BEP28739.1"/>
    <property type="molecule type" value="Genomic_DNA"/>
</dbReference>
<dbReference type="InterPro" id="IPR026268">
    <property type="entry name" value="RseC"/>
</dbReference>
<feature type="transmembrane region" description="Helical" evidence="1">
    <location>
        <begin position="70"/>
        <end position="90"/>
    </location>
</feature>
<dbReference type="PANTHER" id="PTHR35867">
    <property type="entry name" value="PROTEIN RSEC"/>
    <property type="match status" value="1"/>
</dbReference>
<dbReference type="Proteomes" id="UP001321786">
    <property type="component" value="Chromosome"/>
</dbReference>
<evidence type="ECO:0000313" key="2">
    <source>
        <dbReference type="EMBL" id="BEP28739.1"/>
    </source>
</evidence>
<dbReference type="InterPro" id="IPR007359">
    <property type="entry name" value="SigmaE_reg_RseC_MucC"/>
</dbReference>
<accession>A0AAU9EL42</accession>